<gene>
    <name evidence="2" type="ORF">BDW42DRAFT_200082</name>
</gene>
<feature type="compositionally biased region" description="Low complexity" evidence="1">
    <location>
        <begin position="240"/>
        <end position="270"/>
    </location>
</feature>
<feature type="compositionally biased region" description="Polar residues" evidence="1">
    <location>
        <begin position="14"/>
        <end position="23"/>
    </location>
</feature>
<reference evidence="3" key="1">
    <citation type="submission" date="2017-12" db="EMBL/GenBank/DDBJ databases">
        <authorList>
            <consortium name="DOE Joint Genome Institute"/>
            <person name="Mondo S.J."/>
            <person name="Kjaerbolling I."/>
            <person name="Vesth T.C."/>
            <person name="Frisvad J.C."/>
            <person name="Nybo J.L."/>
            <person name="Theobald S."/>
            <person name="Kuo A."/>
            <person name="Bowyer P."/>
            <person name="Matsuda Y."/>
            <person name="Lyhne E.K."/>
            <person name="Kogle M.E."/>
            <person name="Clum A."/>
            <person name="Lipzen A."/>
            <person name="Salamov A."/>
            <person name="Ngan C.Y."/>
            <person name="Daum C."/>
            <person name="Chiniquy J."/>
            <person name="Barry K."/>
            <person name="LaButti K."/>
            <person name="Haridas S."/>
            <person name="Simmons B.A."/>
            <person name="Magnuson J.K."/>
            <person name="Mortensen U.H."/>
            <person name="Larsen T.O."/>
            <person name="Grigoriev I.V."/>
            <person name="Baker S.E."/>
            <person name="Andersen M.R."/>
            <person name="Nordberg H.P."/>
            <person name="Cantor M.N."/>
            <person name="Hua S.X."/>
        </authorList>
    </citation>
    <scope>NUCLEOTIDE SEQUENCE [LARGE SCALE GENOMIC DNA]</scope>
    <source>
        <strain evidence="3">IBT 19404</strain>
    </source>
</reference>
<protein>
    <recommendedName>
        <fullName evidence="4">TeaA receptor TeaR</fullName>
    </recommendedName>
</protein>
<feature type="region of interest" description="Disordered" evidence="1">
    <location>
        <begin position="149"/>
        <end position="487"/>
    </location>
</feature>
<proteinExistence type="predicted"/>
<keyword evidence="3" id="KW-1185">Reference proteome</keyword>
<feature type="compositionally biased region" description="Polar residues" evidence="1">
    <location>
        <begin position="309"/>
        <end position="323"/>
    </location>
</feature>
<evidence type="ECO:0000313" key="3">
    <source>
        <dbReference type="Proteomes" id="UP000235023"/>
    </source>
</evidence>
<feature type="compositionally biased region" description="Basic and acidic residues" evidence="1">
    <location>
        <begin position="362"/>
        <end position="376"/>
    </location>
</feature>
<evidence type="ECO:0008006" key="4">
    <source>
        <dbReference type="Google" id="ProtNLM"/>
    </source>
</evidence>
<name>A0A2J5HCQ7_9EURO</name>
<accession>A0A2J5HCQ7</accession>
<dbReference type="AlphaFoldDB" id="A0A2J5HCQ7"/>
<sequence length="494" mass="54250">MAGTTTTTTYTDTWSSPAVNENQWDYAVPVRRNSARRRSKSRSSQSRDRTSKGSRSSSLSRAAYQEQYRGRRDASRNRRGSEAGLYAHDAPSRSRSNVRDSDTSQISGSWRRSDLKDGPDPEHENWIHRDKLARIESMELHQAAIMFQRRAHAESGRSTRARNRNSGISEYSVAGPPPDPASTESWPDLQEERASALGMYNDHDNDGDWDLRRPEEITESSAQMYRHPGQHKSASRIPIPAGESSPPDDGGPLGGSTSRPGSRGVPSGSSATSRKTSGKGTGPTTARKTSAPAGTRKTTPRSRAVSGARPTTRSGESRPTTAANRPEGDPPWLATMYKPDPRLPPDQQMLPTHARRLQQEQWAKEGKTPTTYDREFAPLAIGPDGPPDKQRDAEKPENAEKTEEPEKPEEKPEEKPASKPEAKPQEQPPPTPSITSPDPQRSPDLGRVSTATGYSHMPKVHEVPHSGVTTRWSPPVVSAPEPEKKRGCGCCIVM</sequence>
<feature type="compositionally biased region" description="Low complexity" evidence="1">
    <location>
        <begin position="1"/>
        <end position="13"/>
    </location>
</feature>
<evidence type="ECO:0000256" key="1">
    <source>
        <dbReference type="SAM" id="MobiDB-lite"/>
    </source>
</evidence>
<feature type="region of interest" description="Disordered" evidence="1">
    <location>
        <begin position="1"/>
        <end position="126"/>
    </location>
</feature>
<dbReference type="Proteomes" id="UP000235023">
    <property type="component" value="Unassembled WGS sequence"/>
</dbReference>
<evidence type="ECO:0000313" key="2">
    <source>
        <dbReference type="EMBL" id="PLN74401.1"/>
    </source>
</evidence>
<feature type="compositionally biased region" description="Basic and acidic residues" evidence="1">
    <location>
        <begin position="68"/>
        <end position="81"/>
    </location>
</feature>
<dbReference type="OrthoDB" id="418495at2759"/>
<dbReference type="EMBL" id="KZ559727">
    <property type="protein sequence ID" value="PLN74401.1"/>
    <property type="molecule type" value="Genomic_DNA"/>
</dbReference>
<feature type="compositionally biased region" description="Basic and acidic residues" evidence="1">
    <location>
        <begin position="201"/>
        <end position="216"/>
    </location>
</feature>
<feature type="compositionally biased region" description="Basic and acidic residues" evidence="1">
    <location>
        <begin position="111"/>
        <end position="126"/>
    </location>
</feature>
<feature type="compositionally biased region" description="Basic and acidic residues" evidence="1">
    <location>
        <begin position="386"/>
        <end position="424"/>
    </location>
</feature>
<organism evidence="2 3">
    <name type="scientific">Aspergillus taichungensis</name>
    <dbReference type="NCBI Taxonomy" id="482145"/>
    <lineage>
        <taxon>Eukaryota</taxon>
        <taxon>Fungi</taxon>
        <taxon>Dikarya</taxon>
        <taxon>Ascomycota</taxon>
        <taxon>Pezizomycotina</taxon>
        <taxon>Eurotiomycetes</taxon>
        <taxon>Eurotiomycetidae</taxon>
        <taxon>Eurotiales</taxon>
        <taxon>Aspergillaceae</taxon>
        <taxon>Aspergillus</taxon>
        <taxon>Aspergillus subgen. Circumdati</taxon>
    </lineage>
</organism>